<proteinExistence type="predicted"/>
<evidence type="ECO:0000256" key="1">
    <source>
        <dbReference type="SAM" id="MobiDB-lite"/>
    </source>
</evidence>
<dbReference type="AlphaFoldDB" id="R1EUJ5"/>
<dbReference type="OrthoDB" id="9997102at2759"/>
<gene>
    <name evidence="2" type="ORF">UCRNP2_1767</name>
</gene>
<dbReference type="HOGENOM" id="CLU_2468816_0_0_1"/>
<sequence length="88" mass="8961">MSRALPITGATGKQGGSSPSATRLAAKSPSIKLIQGDLNDVPALFAAARQAAAPAALWGVYSVQALMGRGVTLESEVRQGKARVDEAV</sequence>
<evidence type="ECO:0000313" key="2">
    <source>
        <dbReference type="EMBL" id="EOD51448.1"/>
    </source>
</evidence>
<feature type="region of interest" description="Disordered" evidence="1">
    <location>
        <begin position="1"/>
        <end position="24"/>
    </location>
</feature>
<organism evidence="2 3">
    <name type="scientific">Botryosphaeria parva (strain UCR-NP2)</name>
    <name type="common">Grapevine canker fungus</name>
    <name type="synonym">Neofusicoccum parvum</name>
    <dbReference type="NCBI Taxonomy" id="1287680"/>
    <lineage>
        <taxon>Eukaryota</taxon>
        <taxon>Fungi</taxon>
        <taxon>Dikarya</taxon>
        <taxon>Ascomycota</taxon>
        <taxon>Pezizomycotina</taxon>
        <taxon>Dothideomycetes</taxon>
        <taxon>Dothideomycetes incertae sedis</taxon>
        <taxon>Botryosphaeriales</taxon>
        <taxon>Botryosphaeriaceae</taxon>
        <taxon>Neofusicoccum</taxon>
    </lineage>
</organism>
<protein>
    <submittedName>
        <fullName evidence="2">Putative-like family protein</fullName>
    </submittedName>
</protein>
<dbReference type="SUPFAM" id="SSF51735">
    <property type="entry name" value="NAD(P)-binding Rossmann-fold domains"/>
    <property type="match status" value="1"/>
</dbReference>
<reference evidence="3" key="1">
    <citation type="journal article" date="2013" name="Genome Announc.">
        <title>Draft genome sequence of Neofusicoccum parvum isolate UCR-NP2, a fungal vascular pathogen associated with grapevine cankers.</title>
        <authorList>
            <person name="Blanco-Ulate B."/>
            <person name="Rolshausen P."/>
            <person name="Cantu D."/>
        </authorList>
    </citation>
    <scope>NUCLEOTIDE SEQUENCE [LARGE SCALE GENOMIC DNA]</scope>
    <source>
        <strain evidence="3">UCR-NP2</strain>
    </source>
</reference>
<dbReference type="Proteomes" id="UP000013521">
    <property type="component" value="Unassembled WGS sequence"/>
</dbReference>
<dbReference type="KEGG" id="npa:UCRNP2_1767"/>
<dbReference type="Gene3D" id="3.40.50.720">
    <property type="entry name" value="NAD(P)-binding Rossmann-like Domain"/>
    <property type="match status" value="1"/>
</dbReference>
<accession>R1EUJ5</accession>
<evidence type="ECO:0000313" key="3">
    <source>
        <dbReference type="Proteomes" id="UP000013521"/>
    </source>
</evidence>
<name>R1EUJ5_BOTPV</name>
<dbReference type="InterPro" id="IPR036291">
    <property type="entry name" value="NAD(P)-bd_dom_sf"/>
</dbReference>
<dbReference type="EMBL" id="KB915858">
    <property type="protein sequence ID" value="EOD51448.1"/>
    <property type="molecule type" value="Genomic_DNA"/>
</dbReference>